<reference evidence="1 2" key="3">
    <citation type="submission" date="2008-05" db="EMBL/GenBank/DDBJ databases">
        <authorList>
            <person name="Fulton L."/>
            <person name="Clifton S."/>
            <person name="Fulton B."/>
            <person name="Xu J."/>
            <person name="Minx P."/>
            <person name="Pepin K.H."/>
            <person name="Johnson M."/>
            <person name="Thiruvilangam P."/>
            <person name="Bhonagiri V."/>
            <person name="Nash W.E."/>
            <person name="Mardis E.R."/>
            <person name="Wilson R.K."/>
        </authorList>
    </citation>
    <scope>NUCLEOTIDE SEQUENCE [LARGE SCALE GENOMIC DNA]</scope>
    <source>
        <strain evidence="1 2">ATCC 25827</strain>
    </source>
</reference>
<dbReference type="Proteomes" id="UP000004506">
    <property type="component" value="Unassembled WGS sequence"/>
</dbReference>
<gene>
    <name evidence="1" type="ORF">PROSTU_00655</name>
</gene>
<dbReference type="AlphaFoldDB" id="A0AA86Z3B8"/>
<dbReference type="EMBL" id="ABJD02000049">
    <property type="protein sequence ID" value="EDU61332.1"/>
    <property type="molecule type" value="Genomic_DNA"/>
</dbReference>
<comment type="caution">
    <text evidence="1">The sequence shown here is derived from an EMBL/GenBank/DDBJ whole genome shotgun (WGS) entry which is preliminary data.</text>
</comment>
<proteinExistence type="predicted"/>
<name>A0AA86Z3B8_PROST</name>
<protein>
    <submittedName>
        <fullName evidence="1">Uncharacterized protein</fullName>
    </submittedName>
</protein>
<reference evidence="2" key="1">
    <citation type="submission" date="2008-04" db="EMBL/GenBank/DDBJ databases">
        <title>Draft genome sequence of Providencia stuartii (ATCC 25827).</title>
        <authorList>
            <person name="Sudarsanam P."/>
            <person name="Ley R."/>
            <person name="Guruge J."/>
            <person name="Turnbaugh P.J."/>
            <person name="Mahowald M."/>
            <person name="Liep D."/>
            <person name="Gordon J."/>
        </authorList>
    </citation>
    <scope>NUCLEOTIDE SEQUENCE [LARGE SCALE GENOMIC DNA]</scope>
    <source>
        <strain evidence="2">ATCC 25827</strain>
    </source>
</reference>
<evidence type="ECO:0000313" key="2">
    <source>
        <dbReference type="Proteomes" id="UP000004506"/>
    </source>
</evidence>
<feature type="non-terminal residue" evidence="1">
    <location>
        <position position="48"/>
    </location>
</feature>
<reference evidence="2" key="2">
    <citation type="submission" date="2008-04" db="EMBL/GenBank/DDBJ databases">
        <title>Draft genome sequence of Providencia stuartii(ATCC 25827).</title>
        <authorList>
            <person name="Sudarsanam P."/>
            <person name="Ley R."/>
            <person name="Guruge J."/>
            <person name="Turnbaugh P.J."/>
            <person name="Mahowald M."/>
            <person name="Liep D."/>
            <person name="Gordon J."/>
        </authorList>
    </citation>
    <scope>NUCLEOTIDE SEQUENCE [LARGE SCALE GENOMIC DNA]</scope>
    <source>
        <strain evidence="2">ATCC 25827</strain>
    </source>
</reference>
<sequence length="48" mass="5569">MTTLMQIHLKSESYHAMRTIILSRGNVMQIFRGFSKNEHFGEKPTKSS</sequence>
<organism evidence="1 2">
    <name type="scientific">Providencia stuartii ATCC 25827</name>
    <dbReference type="NCBI Taxonomy" id="471874"/>
    <lineage>
        <taxon>Bacteria</taxon>
        <taxon>Pseudomonadati</taxon>
        <taxon>Pseudomonadota</taxon>
        <taxon>Gammaproteobacteria</taxon>
        <taxon>Enterobacterales</taxon>
        <taxon>Morganellaceae</taxon>
        <taxon>Providencia</taxon>
    </lineage>
</organism>
<accession>A0AA86Z3B8</accession>
<evidence type="ECO:0000313" key="1">
    <source>
        <dbReference type="EMBL" id="EDU61332.1"/>
    </source>
</evidence>